<comment type="cofactor">
    <cofactor evidence="2 12">
        <name>FAD</name>
        <dbReference type="ChEBI" id="CHEBI:57692"/>
    </cofactor>
</comment>
<protein>
    <recommendedName>
        <fullName evidence="7 12">Coproporphyrinogen III oxidase</fullName>
        <ecNumber evidence="6 12">1.3.3.15</ecNumber>
    </recommendedName>
</protein>
<keyword evidence="8 12" id="KW-0285">Flavoprotein</keyword>
<evidence type="ECO:0000313" key="15">
    <source>
        <dbReference type="Proteomes" id="UP000279275"/>
    </source>
</evidence>
<evidence type="ECO:0000256" key="7">
    <source>
        <dbReference type="ARBA" id="ARBA00019046"/>
    </source>
</evidence>
<evidence type="ECO:0000313" key="14">
    <source>
        <dbReference type="EMBL" id="RMI30070.1"/>
    </source>
</evidence>
<dbReference type="SUPFAM" id="SSF54373">
    <property type="entry name" value="FAD-linked reductases, C-terminal domain"/>
    <property type="match status" value="1"/>
</dbReference>
<keyword evidence="12" id="KW-0963">Cytoplasm</keyword>
<accession>A0A3M2L049</accession>
<keyword evidence="15" id="KW-1185">Reference proteome</keyword>
<gene>
    <name evidence="14" type="ORF">EBN03_22825</name>
</gene>
<organism evidence="14 15">
    <name type="scientific">Nocardia stercoris</name>
    <dbReference type="NCBI Taxonomy" id="2483361"/>
    <lineage>
        <taxon>Bacteria</taxon>
        <taxon>Bacillati</taxon>
        <taxon>Actinomycetota</taxon>
        <taxon>Actinomycetes</taxon>
        <taxon>Mycobacteriales</taxon>
        <taxon>Nocardiaceae</taxon>
        <taxon>Nocardia</taxon>
    </lineage>
</organism>
<comment type="catalytic activity">
    <reaction evidence="1">
        <text>coproporphyrinogen III + 3 O2 = coproporphyrin III + 3 H2O2</text>
        <dbReference type="Rhea" id="RHEA:43436"/>
        <dbReference type="ChEBI" id="CHEBI:15379"/>
        <dbReference type="ChEBI" id="CHEBI:16240"/>
        <dbReference type="ChEBI" id="CHEBI:57309"/>
        <dbReference type="ChEBI" id="CHEBI:131725"/>
        <dbReference type="EC" id="1.3.3.15"/>
    </reaction>
    <physiologicalReaction direction="left-to-right" evidence="1">
        <dbReference type="Rhea" id="RHEA:43437"/>
    </physiologicalReaction>
</comment>
<dbReference type="PANTHER" id="PTHR42923">
    <property type="entry name" value="PROTOPORPHYRINOGEN OXIDASE"/>
    <property type="match status" value="1"/>
</dbReference>
<dbReference type="GO" id="GO:0005737">
    <property type="term" value="C:cytoplasm"/>
    <property type="evidence" value="ECO:0007669"/>
    <property type="project" value="UniProtKB-SubCell"/>
</dbReference>
<sequence>MVSGNGSRTAVVGGGISGLVAAYRLRQRLGPTAEIVLFERGDRVGGVLHTGELGGGPLDLGAEAFVGRRPEVPALLRELGLEEQLVHPAGRRPLIWADGATHPLPGGTLMGIPATSMVMHGLVDAATLATIDAEADRPLHWVPGSDIAVATLVADRFGPQVVARSVDPLLGGVYAGLANSIGLRSALPPLAAALDAGARSLGAAVARALPPPSTAPVFGGLRDGYRVLLRALLAAAAPKVEIRTAVTDLARTATGWRLGAAGEFDAVLLATPAPVTAGLLGADLPAAAELAAGIELSSSALVALAVAPDAPLPDNSGILVATGEPLRAKAFTLSSRKWPHLAGRDALLLRASFGRFGDSSPLSWSDADLIAAATADLATVTGHHIEPLDARVQRWPGGLPQYAPGHDRRIADLEAAVAQAPGLALAGAYLHGVGVPACIATATAAVNRLT</sequence>
<keyword evidence="9 12" id="KW-0274">FAD</keyword>
<comment type="function">
    <text evidence="3 12">Involved in coproporphyrin-dependent heme b biosynthesis. Catalyzes the oxidation of coproporphyrinogen III to coproporphyrin III.</text>
</comment>
<dbReference type="OrthoDB" id="4496419at2"/>
<dbReference type="GO" id="GO:0006783">
    <property type="term" value="P:heme biosynthetic process"/>
    <property type="evidence" value="ECO:0007669"/>
    <property type="project" value="UniProtKB-UniRule"/>
</dbReference>
<proteinExistence type="inferred from homology"/>
<evidence type="ECO:0000256" key="10">
    <source>
        <dbReference type="ARBA" id="ARBA00023002"/>
    </source>
</evidence>
<evidence type="ECO:0000256" key="9">
    <source>
        <dbReference type="ARBA" id="ARBA00022827"/>
    </source>
</evidence>
<evidence type="ECO:0000256" key="1">
    <source>
        <dbReference type="ARBA" id="ARBA00001755"/>
    </source>
</evidence>
<dbReference type="UniPathway" id="UPA00252"/>
<dbReference type="NCBIfam" id="TIGR00562">
    <property type="entry name" value="proto_IX_ox"/>
    <property type="match status" value="1"/>
</dbReference>
<dbReference type="EC" id="1.3.3.15" evidence="6 12"/>
<dbReference type="InterPro" id="IPR050464">
    <property type="entry name" value="Zeta_carotene_desat/Oxidored"/>
</dbReference>
<dbReference type="InterPro" id="IPR036188">
    <property type="entry name" value="FAD/NAD-bd_sf"/>
</dbReference>
<comment type="subcellular location">
    <subcellularLocation>
        <location evidence="12">Cytoplasm</location>
    </subcellularLocation>
</comment>
<evidence type="ECO:0000256" key="4">
    <source>
        <dbReference type="ARBA" id="ARBA00004744"/>
    </source>
</evidence>
<dbReference type="AlphaFoldDB" id="A0A3M2L049"/>
<dbReference type="SUPFAM" id="SSF51905">
    <property type="entry name" value="FAD/NAD(P)-binding domain"/>
    <property type="match status" value="1"/>
</dbReference>
<name>A0A3M2L049_9NOCA</name>
<keyword evidence="10 12" id="KW-0560">Oxidoreductase</keyword>
<dbReference type="GO" id="GO:0004729">
    <property type="term" value="F:oxygen-dependent protoporphyrinogen oxidase activity"/>
    <property type="evidence" value="ECO:0007669"/>
    <property type="project" value="UniProtKB-UniRule"/>
</dbReference>
<dbReference type="Pfam" id="PF01593">
    <property type="entry name" value="Amino_oxidase"/>
    <property type="match status" value="1"/>
</dbReference>
<comment type="pathway">
    <text evidence="4 12">Porphyrin-containing compound metabolism; protoheme biosynthesis.</text>
</comment>
<dbReference type="NCBIfam" id="NF008841">
    <property type="entry name" value="PRK11883.1-1"/>
    <property type="match status" value="1"/>
</dbReference>
<evidence type="ECO:0000256" key="5">
    <source>
        <dbReference type="ARBA" id="ARBA00008310"/>
    </source>
</evidence>
<dbReference type="InterPro" id="IPR002937">
    <property type="entry name" value="Amino_oxidase"/>
</dbReference>
<evidence type="ECO:0000256" key="8">
    <source>
        <dbReference type="ARBA" id="ARBA00022630"/>
    </source>
</evidence>
<evidence type="ECO:0000256" key="11">
    <source>
        <dbReference type="ARBA" id="ARBA00023133"/>
    </source>
</evidence>
<dbReference type="Proteomes" id="UP000279275">
    <property type="component" value="Unassembled WGS sequence"/>
</dbReference>
<keyword evidence="11 12" id="KW-0350">Heme biosynthesis</keyword>
<dbReference type="Gene3D" id="3.90.660.20">
    <property type="entry name" value="Protoporphyrinogen oxidase, mitochondrial, domain 2"/>
    <property type="match status" value="1"/>
</dbReference>
<dbReference type="InterPro" id="IPR004572">
    <property type="entry name" value="Protoporphyrinogen_oxidase"/>
</dbReference>
<comment type="caution">
    <text evidence="14">The sequence shown here is derived from an EMBL/GenBank/DDBJ whole genome shotgun (WGS) entry which is preliminary data.</text>
</comment>
<reference evidence="14 15" key="1">
    <citation type="submission" date="2018-10" db="EMBL/GenBank/DDBJ databases">
        <title>Isolation from cow dung.</title>
        <authorList>
            <person name="Ling L."/>
        </authorList>
    </citation>
    <scope>NUCLEOTIDE SEQUENCE [LARGE SCALE GENOMIC DNA]</scope>
    <source>
        <strain evidence="14 15">NEAU-LL90</strain>
    </source>
</reference>
<evidence type="ECO:0000256" key="3">
    <source>
        <dbReference type="ARBA" id="ARBA00002185"/>
    </source>
</evidence>
<dbReference type="Gene3D" id="1.10.3110.10">
    <property type="entry name" value="protoporphyrinogen ix oxidase, domain 3"/>
    <property type="match status" value="1"/>
</dbReference>
<dbReference type="EMBL" id="RFFH01000011">
    <property type="protein sequence ID" value="RMI30070.1"/>
    <property type="molecule type" value="Genomic_DNA"/>
</dbReference>
<evidence type="ECO:0000256" key="2">
    <source>
        <dbReference type="ARBA" id="ARBA00001974"/>
    </source>
</evidence>
<evidence type="ECO:0000259" key="13">
    <source>
        <dbReference type="Pfam" id="PF01593"/>
    </source>
</evidence>
<comment type="similarity">
    <text evidence="5 12">Belongs to the protoporphyrinogen/coproporphyrinogen oxidase family. Coproporphyrinogen III oxidase subfamily.</text>
</comment>
<feature type="domain" description="Amine oxidase" evidence="13">
    <location>
        <begin position="16"/>
        <end position="449"/>
    </location>
</feature>
<dbReference type="PANTHER" id="PTHR42923:SF3">
    <property type="entry name" value="PROTOPORPHYRINOGEN OXIDASE"/>
    <property type="match status" value="1"/>
</dbReference>
<dbReference type="Gene3D" id="3.50.50.60">
    <property type="entry name" value="FAD/NAD(P)-binding domain"/>
    <property type="match status" value="1"/>
</dbReference>
<evidence type="ECO:0000256" key="12">
    <source>
        <dbReference type="RuleBase" id="RU364052"/>
    </source>
</evidence>
<evidence type="ECO:0000256" key="6">
    <source>
        <dbReference type="ARBA" id="ARBA00012402"/>
    </source>
</evidence>